<protein>
    <submittedName>
        <fullName evidence="1">Uncharacterized protein</fullName>
    </submittedName>
</protein>
<dbReference type="RefSeq" id="WP_011587138.1">
    <property type="nucleotide sequence ID" value="NC_008255.1"/>
</dbReference>
<dbReference type="KEGG" id="chu:CHU_3801"/>
<gene>
    <name evidence="1" type="ordered locus">CHU_3801</name>
</gene>
<keyword evidence="2" id="KW-1185">Reference proteome</keyword>
<dbReference type="AlphaFoldDB" id="A0A6N4SWM2"/>
<evidence type="ECO:0000313" key="2">
    <source>
        <dbReference type="Proteomes" id="UP000001822"/>
    </source>
</evidence>
<evidence type="ECO:0000313" key="1">
    <source>
        <dbReference type="EMBL" id="ABG61033.1"/>
    </source>
</evidence>
<sequence>MNCINTCKKFIPNSREHSEFDQLLYYSTFGVQTAIRVVGFFNVTLKSPEEGFDEIVA</sequence>
<organism evidence="1 2">
    <name type="scientific">Cytophaga hutchinsonii (strain ATCC 33406 / DSM 1761 / CIP 103989 / NBRC 15051 / NCIMB 9469 / D465)</name>
    <dbReference type="NCBI Taxonomy" id="269798"/>
    <lineage>
        <taxon>Bacteria</taxon>
        <taxon>Pseudomonadati</taxon>
        <taxon>Bacteroidota</taxon>
        <taxon>Cytophagia</taxon>
        <taxon>Cytophagales</taxon>
        <taxon>Cytophagaceae</taxon>
        <taxon>Cytophaga</taxon>
    </lineage>
</organism>
<accession>A0A6N4SWM2</accession>
<reference evidence="1 2" key="1">
    <citation type="journal article" date="2007" name="Appl. Environ. Microbiol.">
        <title>Genome sequence of the cellulolytic gliding bacterium Cytophaga hutchinsonii.</title>
        <authorList>
            <person name="Xie G."/>
            <person name="Bruce D.C."/>
            <person name="Challacombe J.F."/>
            <person name="Chertkov O."/>
            <person name="Detter J.C."/>
            <person name="Gilna P."/>
            <person name="Han C.S."/>
            <person name="Lucas S."/>
            <person name="Misra M."/>
            <person name="Myers G.L."/>
            <person name="Richardson P."/>
            <person name="Tapia R."/>
            <person name="Thayer N."/>
            <person name="Thompson L.S."/>
            <person name="Brettin T.S."/>
            <person name="Henrissat B."/>
            <person name="Wilson D.B."/>
            <person name="McBride M.J."/>
        </authorList>
    </citation>
    <scope>NUCLEOTIDE SEQUENCE [LARGE SCALE GENOMIC DNA]</scope>
    <source>
        <strain evidence="2">ATCC 33406 / DSM 1761 / CIP 103989 / NBRC 15051 / NCIMB 9469 / D465</strain>
    </source>
</reference>
<dbReference type="EMBL" id="CP000383">
    <property type="protein sequence ID" value="ABG61033.1"/>
    <property type="molecule type" value="Genomic_DNA"/>
</dbReference>
<name>A0A6N4SWM2_CYTH3</name>
<dbReference type="Proteomes" id="UP000001822">
    <property type="component" value="Chromosome"/>
</dbReference>
<proteinExistence type="predicted"/>